<reference evidence="1 2" key="1">
    <citation type="submission" date="2019-05" db="EMBL/GenBank/DDBJ databases">
        <title>Emergence of the Ug99 lineage of the wheat stem rust pathogen through somatic hybridization.</title>
        <authorList>
            <person name="Li F."/>
            <person name="Upadhyaya N.M."/>
            <person name="Sperschneider J."/>
            <person name="Matny O."/>
            <person name="Nguyen-Phuc H."/>
            <person name="Mago R."/>
            <person name="Raley C."/>
            <person name="Miller M.E."/>
            <person name="Silverstein K.A.T."/>
            <person name="Henningsen E."/>
            <person name="Hirsch C.D."/>
            <person name="Visser B."/>
            <person name="Pretorius Z.A."/>
            <person name="Steffenson B.J."/>
            <person name="Schwessinger B."/>
            <person name="Dodds P.N."/>
            <person name="Figueroa M."/>
        </authorList>
    </citation>
    <scope>NUCLEOTIDE SEQUENCE [LARGE SCALE GENOMIC DNA]</scope>
    <source>
        <strain evidence="1 2">Ug99</strain>
    </source>
</reference>
<dbReference type="AlphaFoldDB" id="A0A5B0P4F1"/>
<protein>
    <submittedName>
        <fullName evidence="1">Uncharacterized protein</fullName>
    </submittedName>
</protein>
<sequence length="216" mass="25294">MSEMYGLVDFEAAFVNSSKFLRKLRKKIRNHFEVFCSEVIPKVFWLEEPIFRNNFEPCFGFSNWFETMSVVVRSFFRLEKPHRSLLNSSYLLPSHLVQSSPRLVSVIHSSVDTLLPPDRILGQLVAHHHHHHHSFETLLKPFRSRTSELISKPQSFVITSKRFRKNNGRSSEDLWNPFRITLRNVPGPRSRTSAPAGAYFETFPNELRKCFEPLHP</sequence>
<evidence type="ECO:0000313" key="1">
    <source>
        <dbReference type="EMBL" id="KAA1095370.1"/>
    </source>
</evidence>
<proteinExistence type="predicted"/>
<evidence type="ECO:0000313" key="2">
    <source>
        <dbReference type="Proteomes" id="UP000325313"/>
    </source>
</evidence>
<name>A0A5B0P4F1_PUCGR</name>
<dbReference type="Proteomes" id="UP000325313">
    <property type="component" value="Unassembled WGS sequence"/>
</dbReference>
<accession>A0A5B0P4F1</accession>
<dbReference type="EMBL" id="VDEP01000372">
    <property type="protein sequence ID" value="KAA1095370.1"/>
    <property type="molecule type" value="Genomic_DNA"/>
</dbReference>
<organism evidence="1 2">
    <name type="scientific">Puccinia graminis f. sp. tritici</name>
    <dbReference type="NCBI Taxonomy" id="56615"/>
    <lineage>
        <taxon>Eukaryota</taxon>
        <taxon>Fungi</taxon>
        <taxon>Dikarya</taxon>
        <taxon>Basidiomycota</taxon>
        <taxon>Pucciniomycotina</taxon>
        <taxon>Pucciniomycetes</taxon>
        <taxon>Pucciniales</taxon>
        <taxon>Pucciniaceae</taxon>
        <taxon>Puccinia</taxon>
    </lineage>
</organism>
<comment type="caution">
    <text evidence="1">The sequence shown here is derived from an EMBL/GenBank/DDBJ whole genome shotgun (WGS) entry which is preliminary data.</text>
</comment>
<gene>
    <name evidence="1" type="ORF">PGTUg99_026087</name>
</gene>